<keyword evidence="3" id="KW-0433">Leucine-rich repeat</keyword>
<evidence type="ECO:0000256" key="6">
    <source>
        <dbReference type="ARBA" id="ARBA00023273"/>
    </source>
</evidence>
<evidence type="ECO:0000256" key="8">
    <source>
        <dbReference type="SAM" id="MobiDB-lite"/>
    </source>
</evidence>
<evidence type="ECO:0000256" key="7">
    <source>
        <dbReference type="ARBA" id="ARBA00049982"/>
    </source>
</evidence>
<keyword evidence="5" id="KW-0969">Cilium</keyword>
<dbReference type="InterPro" id="IPR001611">
    <property type="entry name" value="Leu-rich_rpt"/>
</dbReference>
<gene>
    <name evidence="10" type="ORF">TSPGSL018_3535</name>
</gene>
<dbReference type="SMART" id="SM00446">
    <property type="entry name" value="LRRcap"/>
    <property type="match status" value="1"/>
</dbReference>
<sequence>MAPITLQMIRSRAEHNEGMVSNLEEIALHQQNIEKIELLGFICKHLKILYLQNNLIGKLQNLNKLKELEYLNMAVNNIIKIENLQRCESLSRLDLTVNFVDKAGLLSIHSLRANYRLADLFLLGNPCADWPGYRPYVIATLPQLKRLDGQDITPTERILANQEYGGLCERLREELVADGIDPDKAAEVEDDGLLDGDIPEVGYLDANGEMIRPWCREARILEHREAVRPIRTGRPPLGEGPQCCSRPPSP</sequence>
<dbReference type="AlphaFoldDB" id="A0A061SDX1"/>
<dbReference type="PROSITE" id="PS51450">
    <property type="entry name" value="LRR"/>
    <property type="match status" value="2"/>
</dbReference>
<comment type="similarity">
    <text evidence="7">Belongs to the tilB family.</text>
</comment>
<organism evidence="10">
    <name type="scientific">Tetraselmis sp. GSL018</name>
    <dbReference type="NCBI Taxonomy" id="582737"/>
    <lineage>
        <taxon>Eukaryota</taxon>
        <taxon>Viridiplantae</taxon>
        <taxon>Chlorophyta</taxon>
        <taxon>core chlorophytes</taxon>
        <taxon>Chlorodendrophyceae</taxon>
        <taxon>Chlorodendrales</taxon>
        <taxon>Chlorodendraceae</taxon>
        <taxon>Tetraselmis</taxon>
    </lineage>
</organism>
<dbReference type="PANTHER" id="PTHR18849">
    <property type="entry name" value="LEUCINE RICH REPEAT PROTEIN"/>
    <property type="match status" value="1"/>
</dbReference>
<dbReference type="GO" id="GO:0005930">
    <property type="term" value="C:axoneme"/>
    <property type="evidence" value="ECO:0007669"/>
    <property type="project" value="UniProtKB-SubCell"/>
</dbReference>
<dbReference type="EMBL" id="GBEZ01001628">
    <property type="protein sequence ID" value="JAC83362.1"/>
    <property type="molecule type" value="Transcribed_RNA"/>
</dbReference>
<evidence type="ECO:0000256" key="3">
    <source>
        <dbReference type="ARBA" id="ARBA00022614"/>
    </source>
</evidence>
<evidence type="ECO:0000256" key="4">
    <source>
        <dbReference type="ARBA" id="ARBA00022737"/>
    </source>
</evidence>
<reference evidence="10" key="1">
    <citation type="submission" date="2014-05" db="EMBL/GenBank/DDBJ databases">
        <title>The transcriptome of the halophilic microalga Tetraselmis sp. GSL018 isolated from the Great Salt Lake, Utah.</title>
        <authorList>
            <person name="Jinkerson R.E."/>
            <person name="D'Adamo S."/>
            <person name="Posewitz M.C."/>
        </authorList>
    </citation>
    <scope>NUCLEOTIDE SEQUENCE</scope>
    <source>
        <strain evidence="10">GSL018</strain>
    </source>
</reference>
<evidence type="ECO:0000256" key="5">
    <source>
        <dbReference type="ARBA" id="ARBA00023069"/>
    </source>
</evidence>
<dbReference type="InterPro" id="IPR003603">
    <property type="entry name" value="U2A'_phosphoprotein32A_C"/>
</dbReference>
<dbReference type="SMART" id="SM00365">
    <property type="entry name" value="LRR_SD22"/>
    <property type="match status" value="2"/>
</dbReference>
<evidence type="ECO:0000313" key="10">
    <source>
        <dbReference type="EMBL" id="JAC83362.1"/>
    </source>
</evidence>
<evidence type="ECO:0000256" key="2">
    <source>
        <dbReference type="ARBA" id="ARBA00022490"/>
    </source>
</evidence>
<dbReference type="PANTHER" id="PTHR18849:SF0">
    <property type="entry name" value="CILIA- AND FLAGELLA-ASSOCIATED PROTEIN 410-RELATED"/>
    <property type="match status" value="1"/>
</dbReference>
<dbReference type="FunFam" id="3.80.10.10:FF:000052">
    <property type="entry name" value="Leucine rich repeat containing 6"/>
    <property type="match status" value="1"/>
</dbReference>
<keyword evidence="6" id="KW-0966">Cell projection</keyword>
<dbReference type="Pfam" id="PF14580">
    <property type="entry name" value="LRR_9"/>
    <property type="match status" value="1"/>
</dbReference>
<protein>
    <recommendedName>
        <fullName evidence="9">U2A'/phosphoprotein 32 family A C-terminal domain-containing protein</fullName>
    </recommendedName>
</protein>
<evidence type="ECO:0000259" key="9">
    <source>
        <dbReference type="SMART" id="SM00446"/>
    </source>
</evidence>
<dbReference type="Gene3D" id="3.80.10.10">
    <property type="entry name" value="Ribonuclease Inhibitor"/>
    <property type="match status" value="1"/>
</dbReference>
<dbReference type="InterPro" id="IPR032675">
    <property type="entry name" value="LRR_dom_sf"/>
</dbReference>
<proteinExistence type="inferred from homology"/>
<evidence type="ECO:0000256" key="1">
    <source>
        <dbReference type="ARBA" id="ARBA00004430"/>
    </source>
</evidence>
<accession>A0A061SDX1</accession>
<comment type="subcellular location">
    <subcellularLocation>
        <location evidence="1">Cytoplasm</location>
        <location evidence="1">Cytoskeleton</location>
        <location evidence="1">Cilium axoneme</location>
    </subcellularLocation>
</comment>
<feature type="domain" description="U2A'/phosphoprotein 32 family A C-terminal" evidence="9">
    <location>
        <begin position="130"/>
        <end position="148"/>
    </location>
</feature>
<feature type="region of interest" description="Disordered" evidence="8">
    <location>
        <begin position="231"/>
        <end position="250"/>
    </location>
</feature>
<keyword evidence="4" id="KW-0677">Repeat</keyword>
<dbReference type="SUPFAM" id="SSF52058">
    <property type="entry name" value="L domain-like"/>
    <property type="match status" value="1"/>
</dbReference>
<keyword evidence="2" id="KW-0963">Cytoplasm</keyword>
<name>A0A061SDX1_9CHLO</name>